<dbReference type="InterPro" id="IPR036271">
    <property type="entry name" value="Tet_transcr_reg_TetR-rel_C_sf"/>
</dbReference>
<gene>
    <name evidence="6" type="ORF">ABUE30_01760</name>
</gene>
<comment type="caution">
    <text evidence="6">The sequence shown here is derived from an EMBL/GenBank/DDBJ whole genome shotgun (WGS) entry which is preliminary data.</text>
</comment>
<dbReference type="Proteomes" id="UP001629953">
    <property type="component" value="Unassembled WGS sequence"/>
</dbReference>
<dbReference type="EMBL" id="JBEQCT010000001">
    <property type="protein sequence ID" value="MFM2483803.1"/>
    <property type="molecule type" value="Genomic_DNA"/>
</dbReference>
<organism evidence="6 7">
    <name type="scientific">Celerinatantimonas yamalensis</name>
    <dbReference type="NCBI Taxonomy" id="559956"/>
    <lineage>
        <taxon>Bacteria</taxon>
        <taxon>Pseudomonadati</taxon>
        <taxon>Pseudomonadota</taxon>
        <taxon>Gammaproteobacteria</taxon>
        <taxon>Celerinatantimonadaceae</taxon>
        <taxon>Celerinatantimonas</taxon>
    </lineage>
</organism>
<keyword evidence="3" id="KW-0804">Transcription</keyword>
<keyword evidence="2 4" id="KW-0238">DNA-binding</keyword>
<dbReference type="PANTHER" id="PTHR30055:SF148">
    <property type="entry name" value="TETR-FAMILY TRANSCRIPTIONAL REGULATOR"/>
    <property type="match status" value="1"/>
</dbReference>
<evidence type="ECO:0000313" key="6">
    <source>
        <dbReference type="EMBL" id="MFM2483803.1"/>
    </source>
</evidence>
<dbReference type="SUPFAM" id="SSF48498">
    <property type="entry name" value="Tetracyclin repressor-like, C-terminal domain"/>
    <property type="match status" value="1"/>
</dbReference>
<feature type="domain" description="HTH tetR-type" evidence="5">
    <location>
        <begin position="1"/>
        <end position="54"/>
    </location>
</feature>
<feature type="DNA-binding region" description="H-T-H motif" evidence="4">
    <location>
        <begin position="17"/>
        <end position="36"/>
    </location>
</feature>
<name>A0ABW9G375_9GAMM</name>
<dbReference type="InterPro" id="IPR001647">
    <property type="entry name" value="HTH_TetR"/>
</dbReference>
<dbReference type="SUPFAM" id="SSF46689">
    <property type="entry name" value="Homeodomain-like"/>
    <property type="match status" value="1"/>
</dbReference>
<dbReference type="PROSITE" id="PS50977">
    <property type="entry name" value="HTH_TETR_2"/>
    <property type="match status" value="1"/>
</dbReference>
<dbReference type="Pfam" id="PF16859">
    <property type="entry name" value="TetR_C_11"/>
    <property type="match status" value="1"/>
</dbReference>
<evidence type="ECO:0000313" key="7">
    <source>
        <dbReference type="Proteomes" id="UP001629953"/>
    </source>
</evidence>
<dbReference type="InterPro" id="IPR050109">
    <property type="entry name" value="HTH-type_TetR-like_transc_reg"/>
</dbReference>
<evidence type="ECO:0000259" key="5">
    <source>
        <dbReference type="PROSITE" id="PS50977"/>
    </source>
</evidence>
<keyword evidence="7" id="KW-1185">Reference proteome</keyword>
<evidence type="ECO:0000256" key="4">
    <source>
        <dbReference type="PROSITE-ProRule" id="PRU00335"/>
    </source>
</evidence>
<accession>A0ABW9G375</accession>
<dbReference type="InterPro" id="IPR011075">
    <property type="entry name" value="TetR_C"/>
</dbReference>
<evidence type="ECO:0000256" key="2">
    <source>
        <dbReference type="ARBA" id="ARBA00023125"/>
    </source>
</evidence>
<dbReference type="Gene3D" id="1.10.10.60">
    <property type="entry name" value="Homeodomain-like"/>
    <property type="match status" value="1"/>
</dbReference>
<dbReference type="PANTHER" id="PTHR30055">
    <property type="entry name" value="HTH-TYPE TRANSCRIPTIONAL REGULATOR RUTR"/>
    <property type="match status" value="1"/>
</dbReference>
<evidence type="ECO:0000256" key="3">
    <source>
        <dbReference type="ARBA" id="ARBA00023163"/>
    </source>
</evidence>
<keyword evidence="1" id="KW-0805">Transcription regulation</keyword>
<evidence type="ECO:0000256" key="1">
    <source>
        <dbReference type="ARBA" id="ARBA00023015"/>
    </source>
</evidence>
<proteinExistence type="predicted"/>
<sequence>MDAVYQLLQDKPAGHLTMEAVSKRAGVGKPTLYKWWPNKAALIMAMFQERLVGKFENLEASSIEALIRLKMKNMVREFNGLFGKVMADLIAEGQSDPFVLKELYEKHIAVRRAATVSDIEKGKLTGEFASDTDAELLVDAIFGPVYYRMLLKLEPLTEEYGERLVDQVLRGVRPTA</sequence>
<dbReference type="Gene3D" id="1.10.357.10">
    <property type="entry name" value="Tetracycline Repressor, domain 2"/>
    <property type="match status" value="1"/>
</dbReference>
<protein>
    <submittedName>
        <fullName evidence="6">TetR/AcrR family transcriptional regulator</fullName>
    </submittedName>
</protein>
<dbReference type="Pfam" id="PF00440">
    <property type="entry name" value="TetR_N"/>
    <property type="match status" value="1"/>
</dbReference>
<reference evidence="6 7" key="1">
    <citation type="journal article" date="2013" name="Int. J. Syst. Evol. Microbiol.">
        <title>Celerinatantimonas yamalensis sp. nov., a cold-adapted diazotrophic bacterium from a cold permafrost brine.</title>
        <authorList>
            <person name="Shcherbakova V."/>
            <person name="Chuvilskaya N."/>
            <person name="Rivkina E."/>
            <person name="Demidov N."/>
            <person name="Uchaeva V."/>
            <person name="Suetin S."/>
            <person name="Suzina N."/>
            <person name="Gilichinsky D."/>
        </authorList>
    </citation>
    <scope>NUCLEOTIDE SEQUENCE [LARGE SCALE GENOMIC DNA]</scope>
    <source>
        <strain evidence="6 7">C7</strain>
    </source>
</reference>
<dbReference type="InterPro" id="IPR009057">
    <property type="entry name" value="Homeodomain-like_sf"/>
</dbReference>